<dbReference type="Proteomes" id="UP001290894">
    <property type="component" value="Unassembled WGS sequence"/>
</dbReference>
<dbReference type="InterPro" id="IPR010985">
    <property type="entry name" value="Ribbon_hlx_hlx"/>
</dbReference>
<organism evidence="1 2">
    <name type="scientific">Stenotrophomonas muris</name>
    <dbReference type="NCBI Taxonomy" id="2963283"/>
    <lineage>
        <taxon>Bacteria</taxon>
        <taxon>Pseudomonadati</taxon>
        <taxon>Pseudomonadota</taxon>
        <taxon>Gammaproteobacteria</taxon>
        <taxon>Lysobacterales</taxon>
        <taxon>Lysobacteraceae</taxon>
        <taxon>Stenotrophomonas</taxon>
    </lineage>
</organism>
<dbReference type="InterPro" id="IPR015354">
    <property type="entry name" value="DNA_partition_ParG"/>
</dbReference>
<reference evidence="1 2" key="1">
    <citation type="submission" date="2023-12" db="EMBL/GenBank/DDBJ databases">
        <title>'Antibacterial potential of Stenotrophomonas maltophilia cystic fibrosis isolates' (manuscript under preparation).</title>
        <authorList>
            <person name="Crisan C.V."/>
            <person name="Pettis M."/>
            <person name="Goldberg J.B."/>
        </authorList>
    </citation>
    <scope>NUCLEOTIDE SEQUENCE [LARGE SCALE GENOMIC DNA]</scope>
    <source>
        <strain evidence="1 2">CCV155</strain>
    </source>
</reference>
<dbReference type="InterPro" id="IPR013321">
    <property type="entry name" value="Arc_rbn_hlx_hlx"/>
</dbReference>
<evidence type="ECO:0000313" key="1">
    <source>
        <dbReference type="EMBL" id="MDZ7514342.1"/>
    </source>
</evidence>
<accession>A0ABU5MNL4</accession>
<dbReference type="EMBL" id="JAXUAC010000077">
    <property type="protein sequence ID" value="MDZ7514342.1"/>
    <property type="molecule type" value="Genomic_DNA"/>
</dbReference>
<dbReference type="SUPFAM" id="SSF47598">
    <property type="entry name" value="Ribbon-helix-helix"/>
    <property type="match status" value="1"/>
</dbReference>
<sequence length="121" mass="13135">MWGRTDEAVSDDAVVLLKSWGRQMSVKEYRLAGFPPCKDVLSGVPPCKGVPAEVARCKDVIVSSDALVGGRNDVKASGRMKRLTIDIPEGLHRQIKASCAQRGAKIADELRALLAERYGKV</sequence>
<protein>
    <submittedName>
        <fullName evidence="1">Plasmid partition protein ParG</fullName>
    </submittedName>
</protein>
<keyword evidence="2" id="KW-1185">Reference proteome</keyword>
<comment type="caution">
    <text evidence="1">The sequence shown here is derived from an EMBL/GenBank/DDBJ whole genome shotgun (WGS) entry which is preliminary data.</text>
</comment>
<dbReference type="Gene3D" id="1.10.1220.10">
    <property type="entry name" value="Met repressor-like"/>
    <property type="match status" value="1"/>
</dbReference>
<dbReference type="Pfam" id="PF09274">
    <property type="entry name" value="ParG"/>
    <property type="match status" value="1"/>
</dbReference>
<name>A0ABU5MNL4_9GAMM</name>
<gene>
    <name evidence="1" type="ORF">U5F72_21295</name>
</gene>
<evidence type="ECO:0000313" key="2">
    <source>
        <dbReference type="Proteomes" id="UP001290894"/>
    </source>
</evidence>
<proteinExistence type="predicted"/>